<feature type="compositionally biased region" description="Polar residues" evidence="1">
    <location>
        <begin position="499"/>
        <end position="510"/>
    </location>
</feature>
<dbReference type="Proteomes" id="UP000286134">
    <property type="component" value="Unassembled WGS sequence"/>
</dbReference>
<feature type="compositionally biased region" description="Basic and acidic residues" evidence="1">
    <location>
        <begin position="53"/>
        <end position="65"/>
    </location>
</feature>
<protein>
    <submittedName>
        <fullName evidence="2">Uncharacterized protein</fullName>
    </submittedName>
</protein>
<feature type="region of interest" description="Disordered" evidence="1">
    <location>
        <begin position="282"/>
        <end position="334"/>
    </location>
</feature>
<feature type="compositionally biased region" description="Low complexity" evidence="1">
    <location>
        <begin position="769"/>
        <end position="778"/>
    </location>
</feature>
<sequence>MATWGAYFTSFVGKATEEPLKDSSLTGSGSTVEKNQQIFESTASKSPPTSKIAEPKESNPKVEGVKKLYDLNPLPDSNIEQSPPKINSNAARVAKLFGYGSPAAPVASKTPQTASDSAAPVIPKPSSKPIAPKKYENLSTPQKSTIPITPAKPPVEPTPQPTAGLSASVVTTTTPENVKNDVKKPSGLRQWVFGSTAKVNEPNIESNETKSSFLSAKSNDQQTTASRSSVRMLSELQTSLQNVNIFNEKILPSSEANLAQSELNGASTWLASKSNFNTINPSHVNINAPTHNKFDSSHSNASALNSSRPESVASSASASTRYNQSSGLSSPMSRRDSIFSRFSTSSLRPYDNSLASVEEKVTREIRLQAEKENRMRLMAFTKSIEEMRIEKEKMESDRKRMMDEKAAFERDEYQLKDKEEQMRIFIADFEQENEREKLRLDQEEEEKEKRRQQEALRLENEEKIRKQIEEKEQREEQERILLEKEKLAQQEDIRENKRSNSPIPSYNLDTEPQLLKTEDKEELKKMSTNQEDEDDYSIYDDYYDEESDQGEESLGFQKQLETTLQNGDAKQQRIEEEEYEVQLKRQRSLQASRLREEEDERQRYAEEQARRFRQRPIQTGSPTGAPGGTPPQIKLPQMGLQPMGSPQMRSQMAPPQMRPQMSLQQMRPQMSLPQVRPAQTAQRMEQRGLLRPGQRQFGEENFRMQQEIEESEDIETDKEEEMRKAEIKMRKAFAEMSSQKGTGPSPAPAPVFQVQSRPPRNQNPIYITPAGGLPAGPRRGNGGLPPRPR</sequence>
<evidence type="ECO:0000313" key="2">
    <source>
        <dbReference type="EMBL" id="RKF55281.1"/>
    </source>
</evidence>
<feature type="compositionally biased region" description="Basic and acidic residues" evidence="1">
    <location>
        <begin position="593"/>
        <end position="610"/>
    </location>
</feature>
<comment type="caution">
    <text evidence="2">The sequence shown here is derived from an EMBL/GenBank/DDBJ whole genome shotgun (WGS) entry which is preliminary data.</text>
</comment>
<feature type="compositionally biased region" description="Polar residues" evidence="1">
    <location>
        <begin position="320"/>
        <end position="332"/>
    </location>
</feature>
<reference evidence="2 3" key="1">
    <citation type="journal article" date="2018" name="BMC Genomics">
        <title>Comparative genome analyses reveal sequence features reflecting distinct modes of host-adaptation between dicot and monocot powdery mildew.</title>
        <authorList>
            <person name="Wu Y."/>
            <person name="Ma X."/>
            <person name="Pan Z."/>
            <person name="Kale S.D."/>
            <person name="Song Y."/>
            <person name="King H."/>
            <person name="Zhang Q."/>
            <person name="Presley C."/>
            <person name="Deng X."/>
            <person name="Wei C.I."/>
            <person name="Xiao S."/>
        </authorList>
    </citation>
    <scope>NUCLEOTIDE SEQUENCE [LARGE SCALE GENOMIC DNA]</scope>
    <source>
        <strain evidence="2">UMSG2</strain>
    </source>
</reference>
<organism evidence="2 3">
    <name type="scientific">Erysiphe neolycopersici</name>
    <dbReference type="NCBI Taxonomy" id="212602"/>
    <lineage>
        <taxon>Eukaryota</taxon>
        <taxon>Fungi</taxon>
        <taxon>Dikarya</taxon>
        <taxon>Ascomycota</taxon>
        <taxon>Pezizomycotina</taxon>
        <taxon>Leotiomycetes</taxon>
        <taxon>Erysiphales</taxon>
        <taxon>Erysiphaceae</taxon>
        <taxon>Erysiphe</taxon>
    </lineage>
</organism>
<feature type="region of interest" description="Disordered" evidence="1">
    <location>
        <begin position="437"/>
        <end position="700"/>
    </location>
</feature>
<feature type="compositionally biased region" description="Pro residues" evidence="1">
    <location>
        <begin position="150"/>
        <end position="160"/>
    </location>
</feature>
<feature type="region of interest" description="Disordered" evidence="1">
    <location>
        <begin position="19"/>
        <end position="65"/>
    </location>
</feature>
<feature type="compositionally biased region" description="Polar residues" evidence="1">
    <location>
        <begin position="137"/>
        <end position="147"/>
    </location>
</feature>
<proteinExistence type="predicted"/>
<feature type="compositionally biased region" description="Low complexity" evidence="1">
    <location>
        <begin position="117"/>
        <end position="132"/>
    </location>
</feature>
<dbReference type="AlphaFoldDB" id="A0A420HCW5"/>
<gene>
    <name evidence="2" type="ORF">OnM2_090036</name>
</gene>
<feature type="compositionally biased region" description="Polar residues" evidence="1">
    <location>
        <begin position="203"/>
        <end position="230"/>
    </location>
</feature>
<feature type="compositionally biased region" description="Polar residues" evidence="1">
    <location>
        <begin position="753"/>
        <end position="765"/>
    </location>
</feature>
<dbReference type="STRING" id="212602.A0A420HCW5"/>
<accession>A0A420HCW5</accession>
<evidence type="ECO:0000313" key="3">
    <source>
        <dbReference type="Proteomes" id="UP000286134"/>
    </source>
</evidence>
<dbReference type="EMBL" id="MCFK01009097">
    <property type="protein sequence ID" value="RKF55281.1"/>
    <property type="molecule type" value="Genomic_DNA"/>
</dbReference>
<feature type="region of interest" description="Disordered" evidence="1">
    <location>
        <begin position="729"/>
        <end position="789"/>
    </location>
</feature>
<feature type="region of interest" description="Disordered" evidence="1">
    <location>
        <begin position="202"/>
        <end position="230"/>
    </location>
</feature>
<feature type="region of interest" description="Disordered" evidence="1">
    <location>
        <begin position="104"/>
        <end position="166"/>
    </location>
</feature>
<feature type="compositionally biased region" description="Polar residues" evidence="1">
    <location>
        <begin position="659"/>
        <end position="683"/>
    </location>
</feature>
<evidence type="ECO:0000256" key="1">
    <source>
        <dbReference type="SAM" id="MobiDB-lite"/>
    </source>
</evidence>
<keyword evidence="3" id="KW-1185">Reference proteome</keyword>
<feature type="compositionally biased region" description="Polar residues" evidence="1">
    <location>
        <begin position="559"/>
        <end position="569"/>
    </location>
</feature>
<feature type="compositionally biased region" description="Low complexity" evidence="1">
    <location>
        <begin position="297"/>
        <end position="319"/>
    </location>
</feature>
<feature type="compositionally biased region" description="Polar residues" evidence="1">
    <location>
        <begin position="23"/>
        <end position="49"/>
    </location>
</feature>
<feature type="compositionally biased region" description="Basic and acidic residues" evidence="1">
    <location>
        <begin position="516"/>
        <end position="525"/>
    </location>
</feature>
<name>A0A420HCW5_9PEZI</name>
<feature type="compositionally biased region" description="Acidic residues" evidence="1">
    <location>
        <begin position="530"/>
        <end position="551"/>
    </location>
</feature>
<feature type="compositionally biased region" description="Basic and acidic residues" evidence="1">
    <location>
        <begin position="437"/>
        <end position="498"/>
    </location>
</feature>
<dbReference type="OrthoDB" id="3599624at2759"/>